<feature type="DNA-binding region" description="Fork-head" evidence="12">
    <location>
        <begin position="85"/>
        <end position="178"/>
    </location>
</feature>
<keyword evidence="6" id="KW-0341">Growth regulation</keyword>
<evidence type="ECO:0000256" key="4">
    <source>
        <dbReference type="ARBA" id="ARBA00022490"/>
    </source>
</evidence>
<reference evidence="15" key="1">
    <citation type="submission" date="2022-11" db="UniProtKB">
        <authorList>
            <consortium name="EnsemblMetazoa"/>
        </authorList>
    </citation>
    <scope>IDENTIFICATION</scope>
</reference>
<dbReference type="InterPro" id="IPR030456">
    <property type="entry name" value="TF_fork_head_CS_2"/>
</dbReference>
<keyword evidence="4" id="KW-0963">Cytoplasm</keyword>
<organism evidence="15 16">
    <name type="scientific">Patiria miniata</name>
    <name type="common">Bat star</name>
    <name type="synonym">Asterina miniata</name>
    <dbReference type="NCBI Taxonomy" id="46514"/>
    <lineage>
        <taxon>Eukaryota</taxon>
        <taxon>Metazoa</taxon>
        <taxon>Echinodermata</taxon>
        <taxon>Eleutherozoa</taxon>
        <taxon>Asterozoa</taxon>
        <taxon>Asteroidea</taxon>
        <taxon>Valvatacea</taxon>
        <taxon>Valvatida</taxon>
        <taxon>Asterinidae</taxon>
        <taxon>Patiria</taxon>
    </lineage>
</organism>
<dbReference type="OrthoDB" id="5954824at2759"/>
<dbReference type="Pfam" id="PF16676">
    <property type="entry name" value="FOXO-TAD"/>
    <property type="match status" value="1"/>
</dbReference>
<evidence type="ECO:0000256" key="3">
    <source>
        <dbReference type="ARBA" id="ARBA00022473"/>
    </source>
</evidence>
<dbReference type="GO" id="GO:0000981">
    <property type="term" value="F:DNA-binding transcription factor activity, RNA polymerase II-specific"/>
    <property type="evidence" value="ECO:0007669"/>
    <property type="project" value="TreeGrafter"/>
</dbReference>
<evidence type="ECO:0000256" key="11">
    <source>
        <dbReference type="ARBA" id="ARBA00039893"/>
    </source>
</evidence>
<dbReference type="RefSeq" id="XP_038077001.1">
    <property type="nucleotide sequence ID" value="XM_038221073.1"/>
</dbReference>
<feature type="compositionally biased region" description="Acidic residues" evidence="13">
    <location>
        <begin position="1"/>
        <end position="10"/>
    </location>
</feature>
<evidence type="ECO:0000256" key="5">
    <source>
        <dbReference type="ARBA" id="ARBA00022553"/>
    </source>
</evidence>
<dbReference type="InterPro" id="IPR032067">
    <property type="entry name" value="FOXO-TAD"/>
</dbReference>
<dbReference type="GO" id="GO:0005737">
    <property type="term" value="C:cytoplasm"/>
    <property type="evidence" value="ECO:0007669"/>
    <property type="project" value="UniProtKB-SubCell"/>
</dbReference>
<dbReference type="InterPro" id="IPR036390">
    <property type="entry name" value="WH_DNA-bd_sf"/>
</dbReference>
<keyword evidence="10 12" id="KW-0539">Nucleus</keyword>
<dbReference type="PRINTS" id="PR00053">
    <property type="entry name" value="FORKHEAD"/>
</dbReference>
<evidence type="ECO:0000256" key="8">
    <source>
        <dbReference type="ARBA" id="ARBA00023125"/>
    </source>
</evidence>
<dbReference type="FunFam" id="1.10.10.10:FF:000032">
    <property type="entry name" value="Forkhead box protein O4"/>
    <property type="match status" value="1"/>
</dbReference>
<dbReference type="CDD" id="cd20032">
    <property type="entry name" value="FH_FOXO"/>
    <property type="match status" value="1"/>
</dbReference>
<evidence type="ECO:0000256" key="13">
    <source>
        <dbReference type="SAM" id="MobiDB-lite"/>
    </source>
</evidence>
<evidence type="ECO:0000256" key="12">
    <source>
        <dbReference type="PROSITE-ProRule" id="PRU00089"/>
    </source>
</evidence>
<dbReference type="Proteomes" id="UP000887568">
    <property type="component" value="Unplaced"/>
</dbReference>
<feature type="domain" description="Fork-head" evidence="14">
    <location>
        <begin position="85"/>
        <end position="178"/>
    </location>
</feature>
<name>A0A914BMN2_PATMI</name>
<evidence type="ECO:0000256" key="9">
    <source>
        <dbReference type="ARBA" id="ARBA00023163"/>
    </source>
</evidence>
<feature type="region of interest" description="Disordered" evidence="13">
    <location>
        <begin position="160"/>
        <end position="220"/>
    </location>
</feature>
<evidence type="ECO:0000256" key="2">
    <source>
        <dbReference type="ARBA" id="ARBA00004496"/>
    </source>
</evidence>
<dbReference type="GeneID" id="119744882"/>
<keyword evidence="3" id="KW-0217">Developmental protein</keyword>
<evidence type="ECO:0000259" key="14">
    <source>
        <dbReference type="PROSITE" id="PS50039"/>
    </source>
</evidence>
<dbReference type="Gene3D" id="1.10.10.10">
    <property type="entry name" value="Winged helix-like DNA-binding domain superfamily/Winged helix DNA-binding domain"/>
    <property type="match status" value="1"/>
</dbReference>
<dbReference type="SMART" id="SM00339">
    <property type="entry name" value="FH"/>
    <property type="match status" value="1"/>
</dbReference>
<keyword evidence="5" id="KW-0597">Phosphoprotein</keyword>
<evidence type="ECO:0000313" key="15">
    <source>
        <dbReference type="EnsemblMetazoa" id="XP_038077001.1"/>
    </source>
</evidence>
<keyword evidence="9" id="KW-0804">Transcription</keyword>
<evidence type="ECO:0000313" key="16">
    <source>
        <dbReference type="Proteomes" id="UP000887568"/>
    </source>
</evidence>
<dbReference type="InterPro" id="IPR001766">
    <property type="entry name" value="Fork_head_dom"/>
</dbReference>
<evidence type="ECO:0000256" key="7">
    <source>
        <dbReference type="ARBA" id="ARBA00023015"/>
    </source>
</evidence>
<dbReference type="PANTHER" id="PTHR45767:SF2">
    <property type="entry name" value="FORKHEAD BOX PROTEIN O"/>
    <property type="match status" value="1"/>
</dbReference>
<feature type="region of interest" description="Disordered" evidence="13">
    <location>
        <begin position="1"/>
        <end position="60"/>
    </location>
</feature>
<dbReference type="EnsemblMetazoa" id="XM_038221073.1">
    <property type="protein sequence ID" value="XP_038077001.1"/>
    <property type="gene ID" value="LOC119744882"/>
</dbReference>
<evidence type="ECO:0000256" key="6">
    <source>
        <dbReference type="ARBA" id="ARBA00022604"/>
    </source>
</evidence>
<keyword evidence="8 12" id="KW-0238">DNA-binding</keyword>
<comment type="subcellular location">
    <subcellularLocation>
        <location evidence="2">Cytoplasm</location>
    </subcellularLocation>
    <subcellularLocation>
        <location evidence="1 12">Nucleus</location>
    </subcellularLocation>
</comment>
<dbReference type="GO" id="GO:0005634">
    <property type="term" value="C:nucleus"/>
    <property type="evidence" value="ECO:0007669"/>
    <property type="project" value="UniProtKB-SubCell"/>
</dbReference>
<dbReference type="AlphaFoldDB" id="A0A914BMN2"/>
<dbReference type="Pfam" id="PF00250">
    <property type="entry name" value="Forkhead"/>
    <property type="match status" value="1"/>
</dbReference>
<dbReference type="PANTHER" id="PTHR45767">
    <property type="entry name" value="FORKHEAD BOX PROTEIN O"/>
    <property type="match status" value="1"/>
</dbReference>
<feature type="compositionally biased region" description="Polar residues" evidence="13">
    <location>
        <begin position="302"/>
        <end position="312"/>
    </location>
</feature>
<proteinExistence type="predicted"/>
<dbReference type="OMA" id="TQPYESP"/>
<keyword evidence="16" id="KW-1185">Reference proteome</keyword>
<evidence type="ECO:0000256" key="1">
    <source>
        <dbReference type="ARBA" id="ARBA00004123"/>
    </source>
</evidence>
<dbReference type="GO" id="GO:0000978">
    <property type="term" value="F:RNA polymerase II cis-regulatory region sequence-specific DNA binding"/>
    <property type="evidence" value="ECO:0007669"/>
    <property type="project" value="TreeGrafter"/>
</dbReference>
<dbReference type="SUPFAM" id="SSF46785">
    <property type="entry name" value="Winged helix' DNA-binding domain"/>
    <property type="match status" value="1"/>
</dbReference>
<protein>
    <recommendedName>
        <fullName evidence="11">Forkhead box protein O</fullName>
    </recommendedName>
</protein>
<keyword evidence="7" id="KW-0805">Transcription regulation</keyword>
<sequence>MADIDPDFDEPQARPRSCTWPLRRPDFLKKPSGPQPSSGEGTPAAVAEEIQDPNLPVQQVESPDIKQDLAAVATNRKNCSRRNAWGNLSYADLITKAIQSAPEQRLTLSQIYDWMVKNVPFFKDKGDSNSSAGWKNSIRHNLSLHSRFVRVQNEGTGKSSWWMINPDAKPGKSSRRRASSMDTNNPKWEKKRGRAKKKVLEERAKWSTSPTPKFEGEPENSLSLALSSEFRSRASSNASSCGRLSPINQIDDMHDNEVPPMSPVPYDLGHHQTQPYESPDHLHTDQLTSLAQAMSLNTSLNGSVSSDLNSPVEQLRVPTPMRPSPKHTSRGNLFQNNVTSNSNSYMTFSPAPSYSGSDRSPVHSNVQSPAYSPYGQNSAMSPIPQQQRCSPSMSVTDMSQQFINIPQPQPASFSMMPHQDTSMTTNGAILSKRDPMLSHSTLQPGSMMHQRPTNLQPTCRVQTNMAQGRSLQGFSPQTSPSNPLTSMLQLNPVITAAQNNHMSSPTHAAMNLQYTQSSMTLPIQSIPMNSSNDKVPSDLQSLDVDMFKGMDCDIDSVIRNELMDDGNLDFNFEGLINQTVTSTPSWVH</sequence>
<accession>A0A914BMN2</accession>
<dbReference type="PROSITE" id="PS00658">
    <property type="entry name" value="FORK_HEAD_2"/>
    <property type="match status" value="1"/>
</dbReference>
<evidence type="ECO:0000256" key="10">
    <source>
        <dbReference type="ARBA" id="ARBA00023242"/>
    </source>
</evidence>
<dbReference type="PROSITE" id="PS50039">
    <property type="entry name" value="FORK_HEAD_3"/>
    <property type="match status" value="1"/>
</dbReference>
<dbReference type="InterPro" id="IPR036388">
    <property type="entry name" value="WH-like_DNA-bd_sf"/>
</dbReference>
<feature type="region of interest" description="Disordered" evidence="13">
    <location>
        <begin position="302"/>
        <end position="394"/>
    </location>
</feature>
<feature type="compositionally biased region" description="Polar residues" evidence="13">
    <location>
        <begin position="330"/>
        <end position="394"/>
    </location>
</feature>